<name>A0AA40D770_9PEZI</name>
<keyword evidence="5" id="KW-1185">Reference proteome</keyword>
<feature type="compositionally biased region" description="Pro residues" evidence="1">
    <location>
        <begin position="384"/>
        <end position="393"/>
    </location>
</feature>
<evidence type="ECO:0000256" key="3">
    <source>
        <dbReference type="SAM" id="SignalP"/>
    </source>
</evidence>
<keyword evidence="2" id="KW-0812">Transmembrane</keyword>
<feature type="region of interest" description="Disordered" evidence="1">
    <location>
        <begin position="206"/>
        <end position="293"/>
    </location>
</feature>
<evidence type="ECO:0000256" key="2">
    <source>
        <dbReference type="SAM" id="Phobius"/>
    </source>
</evidence>
<dbReference type="AlphaFoldDB" id="A0AA40D770"/>
<gene>
    <name evidence="4" type="ORF">QBC41DRAFT_259945</name>
</gene>
<dbReference type="Proteomes" id="UP001174997">
    <property type="component" value="Unassembled WGS sequence"/>
</dbReference>
<organism evidence="4 5">
    <name type="scientific">Cercophora samala</name>
    <dbReference type="NCBI Taxonomy" id="330535"/>
    <lineage>
        <taxon>Eukaryota</taxon>
        <taxon>Fungi</taxon>
        <taxon>Dikarya</taxon>
        <taxon>Ascomycota</taxon>
        <taxon>Pezizomycotina</taxon>
        <taxon>Sordariomycetes</taxon>
        <taxon>Sordariomycetidae</taxon>
        <taxon>Sordariales</taxon>
        <taxon>Lasiosphaeriaceae</taxon>
        <taxon>Cercophora</taxon>
    </lineage>
</organism>
<evidence type="ECO:0000256" key="1">
    <source>
        <dbReference type="SAM" id="MobiDB-lite"/>
    </source>
</evidence>
<evidence type="ECO:0000313" key="5">
    <source>
        <dbReference type="Proteomes" id="UP001174997"/>
    </source>
</evidence>
<protein>
    <submittedName>
        <fullName evidence="4">Uncharacterized protein</fullName>
    </submittedName>
</protein>
<feature type="region of interest" description="Disordered" evidence="1">
    <location>
        <begin position="329"/>
        <end position="394"/>
    </location>
</feature>
<proteinExistence type="predicted"/>
<sequence length="594" mass="62772">MRPDFFDRLPPPTALLLLSSLLDLSNAHILQPLPRRIPDALPTTTLPYHPLSVVSWPLRPTPPPSRDLFALRRRQDNTVCGYLGGDQNLAATCSAGSHCVLDTENNVVGCCPNGEASCTAGVFTGCVDANSGPQTEVNPYVFTCGGSDVCYKNVFQGGASQYGCGSVSDLATIVLTSASGLTTQVTFPTVSLSLTQAVSTLSEPTTLGTVTNTASSSTETESASSTGTESASSTETESTSSSVSSSTSTSVSTSTSSPSSTQSSTRTSSTSSPTSTESTSPATDAPESSQAQTTNRTGLIVGATIGGLAVLIALVALLAFCLRRRQNHASNARSGPGKGSIRGQNISTPRPGPGTGFAAIPQDSDAFETGPSPNPMFSNQNQNLPPPLPPPPQQQMKSIPLMTAVHTSSSSSPRMPFQNDVSPIGQDDISPYAYSGAGGVSAVTPHSHTSYPPSDELSMQYQHLQQQQQQQQYPALYNGAAAIPVIHNGRGDENRMESDQVPLTREIDDFSHGFSAALDRIGEEDEEDHLRRREEERDDLGEMNMNSGRRQQEVGEDIGGDNRAASSVYSRGSNGGGRPLWQQNRRPSRHGMWM</sequence>
<keyword evidence="2" id="KW-0472">Membrane</keyword>
<feature type="transmembrane region" description="Helical" evidence="2">
    <location>
        <begin position="299"/>
        <end position="322"/>
    </location>
</feature>
<comment type="caution">
    <text evidence="4">The sequence shown here is derived from an EMBL/GenBank/DDBJ whole genome shotgun (WGS) entry which is preliminary data.</text>
</comment>
<evidence type="ECO:0000313" key="4">
    <source>
        <dbReference type="EMBL" id="KAK0663023.1"/>
    </source>
</evidence>
<feature type="compositionally biased region" description="Low complexity" evidence="1">
    <location>
        <begin position="209"/>
        <end position="283"/>
    </location>
</feature>
<feature type="region of interest" description="Disordered" evidence="1">
    <location>
        <begin position="521"/>
        <end position="594"/>
    </location>
</feature>
<accession>A0AA40D770</accession>
<dbReference type="CDD" id="cd12087">
    <property type="entry name" value="TM_EGFR-like"/>
    <property type="match status" value="1"/>
</dbReference>
<feature type="signal peptide" evidence="3">
    <location>
        <begin position="1"/>
        <end position="27"/>
    </location>
</feature>
<feature type="chain" id="PRO_5041397880" evidence="3">
    <location>
        <begin position="28"/>
        <end position="594"/>
    </location>
</feature>
<dbReference type="EMBL" id="JAULSY010000133">
    <property type="protein sequence ID" value="KAK0663023.1"/>
    <property type="molecule type" value="Genomic_DNA"/>
</dbReference>
<keyword evidence="2" id="KW-1133">Transmembrane helix</keyword>
<reference evidence="4" key="1">
    <citation type="submission" date="2023-06" db="EMBL/GenBank/DDBJ databases">
        <title>Genome-scale phylogeny and comparative genomics of the fungal order Sordariales.</title>
        <authorList>
            <consortium name="Lawrence Berkeley National Laboratory"/>
            <person name="Hensen N."/>
            <person name="Bonometti L."/>
            <person name="Westerberg I."/>
            <person name="Brannstrom I.O."/>
            <person name="Guillou S."/>
            <person name="Cros-Aarteil S."/>
            <person name="Calhoun S."/>
            <person name="Haridas S."/>
            <person name="Kuo A."/>
            <person name="Mondo S."/>
            <person name="Pangilinan J."/>
            <person name="Riley R."/>
            <person name="Labutti K."/>
            <person name="Andreopoulos B."/>
            <person name="Lipzen A."/>
            <person name="Chen C."/>
            <person name="Yanf M."/>
            <person name="Daum C."/>
            <person name="Ng V."/>
            <person name="Clum A."/>
            <person name="Steindorff A."/>
            <person name="Ohm R."/>
            <person name="Martin F."/>
            <person name="Silar P."/>
            <person name="Natvig D."/>
            <person name="Lalanne C."/>
            <person name="Gautier V."/>
            <person name="Ament-Velasquez S.L."/>
            <person name="Kruys A."/>
            <person name="Hutchinson M.I."/>
            <person name="Powell A.J."/>
            <person name="Barry K."/>
            <person name="Miller A.N."/>
            <person name="Grigoriev I.V."/>
            <person name="Debuchy R."/>
            <person name="Gladieux P."/>
            <person name="Thoren M.H."/>
            <person name="Johannesson H."/>
        </authorList>
    </citation>
    <scope>NUCLEOTIDE SEQUENCE</scope>
    <source>
        <strain evidence="4">CBS 307.81</strain>
    </source>
</reference>
<keyword evidence="3" id="KW-0732">Signal</keyword>